<protein>
    <submittedName>
        <fullName evidence="4">Flagellar protein FlgN</fullName>
    </submittedName>
</protein>
<feature type="compositionally biased region" description="Polar residues" evidence="3">
    <location>
        <begin position="135"/>
        <end position="152"/>
    </location>
</feature>
<dbReference type="InterPro" id="IPR007809">
    <property type="entry name" value="FlgN-like"/>
</dbReference>
<dbReference type="InterPro" id="IPR036679">
    <property type="entry name" value="FlgN-like_sf"/>
</dbReference>
<evidence type="ECO:0000313" key="4">
    <source>
        <dbReference type="EMBL" id="MCZ8536921.1"/>
    </source>
</evidence>
<keyword evidence="1" id="KW-1005">Bacterial flagellum biogenesis</keyword>
<dbReference type="Pfam" id="PF05130">
    <property type="entry name" value="FlgN"/>
    <property type="match status" value="1"/>
</dbReference>
<dbReference type="AlphaFoldDB" id="A0A9X3LFC3"/>
<gene>
    <name evidence="4" type="ORF">M9R32_06970</name>
</gene>
<dbReference type="SUPFAM" id="SSF140566">
    <property type="entry name" value="FlgN-like"/>
    <property type="match status" value="1"/>
</dbReference>
<evidence type="ECO:0000256" key="3">
    <source>
        <dbReference type="SAM" id="MobiDB-lite"/>
    </source>
</evidence>
<reference evidence="4" key="1">
    <citation type="submission" date="2022-05" db="EMBL/GenBank/DDBJ databases">
        <authorList>
            <person name="Colautti A."/>
            <person name="Iacumin L."/>
        </authorList>
    </citation>
    <scope>NUCLEOTIDE SEQUENCE</scope>
    <source>
        <strain evidence="4">SK 55</strain>
    </source>
</reference>
<organism evidence="4 5">
    <name type="scientific">Paenisporosarcina quisquiliarum</name>
    <dbReference type="NCBI Taxonomy" id="365346"/>
    <lineage>
        <taxon>Bacteria</taxon>
        <taxon>Bacillati</taxon>
        <taxon>Bacillota</taxon>
        <taxon>Bacilli</taxon>
        <taxon>Bacillales</taxon>
        <taxon>Caryophanaceae</taxon>
        <taxon>Paenisporosarcina</taxon>
    </lineage>
</organism>
<keyword evidence="4" id="KW-0966">Cell projection</keyword>
<evidence type="ECO:0000256" key="2">
    <source>
        <dbReference type="SAM" id="Coils"/>
    </source>
</evidence>
<keyword evidence="5" id="KW-1185">Reference proteome</keyword>
<dbReference type="GO" id="GO:0044780">
    <property type="term" value="P:bacterial-type flagellum assembly"/>
    <property type="evidence" value="ECO:0007669"/>
    <property type="project" value="InterPro"/>
</dbReference>
<keyword evidence="2" id="KW-0175">Coiled coil</keyword>
<evidence type="ECO:0000256" key="1">
    <source>
        <dbReference type="ARBA" id="ARBA00022795"/>
    </source>
</evidence>
<dbReference type="EMBL" id="JAMKBJ010000004">
    <property type="protein sequence ID" value="MCZ8536921.1"/>
    <property type="molecule type" value="Genomic_DNA"/>
</dbReference>
<keyword evidence="4" id="KW-0282">Flagellum</keyword>
<accession>A0A9X3LFC3</accession>
<comment type="caution">
    <text evidence="4">The sequence shown here is derived from an EMBL/GenBank/DDBJ whole genome shotgun (WGS) entry which is preliminary data.</text>
</comment>
<sequence length="159" mass="18753">MLQLVTTLEELMVILKQLINLAERKKVVLIERKVDELNQLVQEEAKIVKQLNQVDQEREQLVESALQNHPSLSFSQFVEQLPNEFTRKNLQSKLKTLQQLMMELHDINKVNERLVEDSVNFVQHMIEHITKSKQQHFNYQSPNQQKSQTSNRGFFDTKA</sequence>
<evidence type="ECO:0000313" key="5">
    <source>
        <dbReference type="Proteomes" id="UP001152173"/>
    </source>
</evidence>
<feature type="region of interest" description="Disordered" evidence="3">
    <location>
        <begin position="134"/>
        <end position="159"/>
    </location>
</feature>
<feature type="coiled-coil region" evidence="2">
    <location>
        <begin position="87"/>
        <end position="117"/>
    </location>
</feature>
<dbReference type="Proteomes" id="UP001152173">
    <property type="component" value="Unassembled WGS sequence"/>
</dbReference>
<proteinExistence type="predicted"/>
<dbReference type="Gene3D" id="1.20.58.300">
    <property type="entry name" value="FlgN-like"/>
    <property type="match status" value="1"/>
</dbReference>
<dbReference type="RefSeq" id="WP_269926015.1">
    <property type="nucleotide sequence ID" value="NZ_JAMKBJ010000004.1"/>
</dbReference>
<feature type="coiled-coil region" evidence="2">
    <location>
        <begin position="5"/>
        <end position="60"/>
    </location>
</feature>
<keyword evidence="4" id="KW-0969">Cilium</keyword>
<name>A0A9X3LFC3_9BACL</name>